<dbReference type="Pfam" id="PF21672">
    <property type="entry name" value="COMM_HN"/>
    <property type="match status" value="1"/>
</dbReference>
<dbReference type="OrthoDB" id="10257479at2759"/>
<dbReference type="InterPro" id="IPR037354">
    <property type="entry name" value="Commd2"/>
</dbReference>
<organism evidence="2 3">
    <name type="scientific">Trichonephila clavata</name>
    <name type="common">Joro spider</name>
    <name type="synonym">Nephila clavata</name>
    <dbReference type="NCBI Taxonomy" id="2740835"/>
    <lineage>
        <taxon>Eukaryota</taxon>
        <taxon>Metazoa</taxon>
        <taxon>Ecdysozoa</taxon>
        <taxon>Arthropoda</taxon>
        <taxon>Chelicerata</taxon>
        <taxon>Arachnida</taxon>
        <taxon>Araneae</taxon>
        <taxon>Araneomorphae</taxon>
        <taxon>Entelegynae</taxon>
        <taxon>Araneoidea</taxon>
        <taxon>Nephilidae</taxon>
        <taxon>Trichonephila</taxon>
    </lineage>
</organism>
<protein>
    <submittedName>
        <fullName evidence="2">COMM domain-containing protein 2</fullName>
    </submittedName>
</protein>
<dbReference type="Proteomes" id="UP000887116">
    <property type="component" value="Unassembled WGS sequence"/>
</dbReference>
<dbReference type="CDD" id="cd04750">
    <property type="entry name" value="Commd2"/>
    <property type="match status" value="1"/>
</dbReference>
<evidence type="ECO:0000313" key="2">
    <source>
        <dbReference type="EMBL" id="GFQ87893.1"/>
    </source>
</evidence>
<gene>
    <name evidence="2" type="primary">COMMD2</name>
    <name evidence="2" type="ORF">TNCT_366111</name>
</gene>
<feature type="domain" description="COMM" evidence="1">
    <location>
        <begin position="123"/>
        <end position="190"/>
    </location>
</feature>
<keyword evidence="3" id="KW-1185">Reference proteome</keyword>
<accession>A0A8X6FSX9</accession>
<reference evidence="2" key="1">
    <citation type="submission" date="2020-07" db="EMBL/GenBank/DDBJ databases">
        <title>Multicomponent nature underlies the extraordinary mechanical properties of spider dragline silk.</title>
        <authorList>
            <person name="Kono N."/>
            <person name="Nakamura H."/>
            <person name="Mori M."/>
            <person name="Yoshida Y."/>
            <person name="Ohtoshi R."/>
            <person name="Malay A.D."/>
            <person name="Moran D.A.P."/>
            <person name="Tomita M."/>
            <person name="Numata K."/>
            <person name="Arakawa K."/>
        </authorList>
    </citation>
    <scope>NUCLEOTIDE SEQUENCE</scope>
</reference>
<sequence length="205" mass="23846">MLLILDDIHKQHLDILKNVDEKIVREFCRISIEHLFKGSNPKVYQSAAQRLNVETDIVQNVITGIMQLLIEASKMMVNEIEFRDSIIVLGFNNQSQEELVKCYLDHNQEIRSLLSSLNMGIPHYKNLEWRLDVQIASRTLRRPMEPSMLLKLQLEEENKSENIILEADPSNIIHMTQVLDQALQEAKSQHFRRIMRTSSLLSSLL</sequence>
<comment type="caution">
    <text evidence="2">The sequence shown here is derived from an EMBL/GenBank/DDBJ whole genome shotgun (WGS) entry which is preliminary data.</text>
</comment>
<dbReference type="AlphaFoldDB" id="A0A8X6FSX9"/>
<dbReference type="InterPro" id="IPR017920">
    <property type="entry name" value="COMM"/>
</dbReference>
<dbReference type="EMBL" id="BMAO01033213">
    <property type="protein sequence ID" value="GFQ87893.1"/>
    <property type="molecule type" value="Genomic_DNA"/>
</dbReference>
<name>A0A8X6FSX9_TRICU</name>
<dbReference type="PROSITE" id="PS51269">
    <property type="entry name" value="COMM"/>
    <property type="match status" value="1"/>
</dbReference>
<evidence type="ECO:0000259" key="1">
    <source>
        <dbReference type="PROSITE" id="PS51269"/>
    </source>
</evidence>
<dbReference type="Pfam" id="PF07258">
    <property type="entry name" value="COMM_domain"/>
    <property type="match status" value="1"/>
</dbReference>
<proteinExistence type="predicted"/>
<dbReference type="PANTHER" id="PTHR15857:SF0">
    <property type="entry name" value="COMM DOMAIN-CONTAINING PROTEIN 2"/>
    <property type="match status" value="1"/>
</dbReference>
<evidence type="ECO:0000313" key="3">
    <source>
        <dbReference type="Proteomes" id="UP000887116"/>
    </source>
</evidence>
<dbReference type="PANTHER" id="PTHR15857">
    <property type="entry name" value="COMM DOMAIN CONTAINING PROTEIN 2"/>
    <property type="match status" value="1"/>
</dbReference>